<dbReference type="RefSeq" id="WP_377116180.1">
    <property type="nucleotide sequence ID" value="NZ_JBHTHZ010000013.1"/>
</dbReference>
<dbReference type="InterPro" id="IPR016410">
    <property type="entry name" value="Phage_imm"/>
</dbReference>
<accession>A0ABW3AUU1</accession>
<dbReference type="Pfam" id="PF14373">
    <property type="entry name" value="Imm_superinfect"/>
    <property type="match status" value="1"/>
</dbReference>
<protein>
    <submittedName>
        <fullName evidence="2">Superinfection immunity protein</fullName>
    </submittedName>
</protein>
<evidence type="ECO:0000256" key="1">
    <source>
        <dbReference type="SAM" id="Phobius"/>
    </source>
</evidence>
<dbReference type="Proteomes" id="UP001597010">
    <property type="component" value="Unassembled WGS sequence"/>
</dbReference>
<keyword evidence="3" id="KW-1185">Reference proteome</keyword>
<name>A0ABW3AUU1_9SPHI</name>
<gene>
    <name evidence="2" type="ORF">ACFQZX_13505</name>
</gene>
<keyword evidence="1" id="KW-0472">Membrane</keyword>
<dbReference type="EMBL" id="JBHTHZ010000013">
    <property type="protein sequence ID" value="MFD0794637.1"/>
    <property type="molecule type" value="Genomic_DNA"/>
</dbReference>
<organism evidence="2 3">
    <name type="scientific">Mucilaginibacter litoreus</name>
    <dbReference type="NCBI Taxonomy" id="1048221"/>
    <lineage>
        <taxon>Bacteria</taxon>
        <taxon>Pseudomonadati</taxon>
        <taxon>Bacteroidota</taxon>
        <taxon>Sphingobacteriia</taxon>
        <taxon>Sphingobacteriales</taxon>
        <taxon>Sphingobacteriaceae</taxon>
        <taxon>Mucilaginibacter</taxon>
    </lineage>
</organism>
<evidence type="ECO:0000313" key="2">
    <source>
        <dbReference type="EMBL" id="MFD0794637.1"/>
    </source>
</evidence>
<proteinExistence type="predicted"/>
<evidence type="ECO:0000313" key="3">
    <source>
        <dbReference type="Proteomes" id="UP001597010"/>
    </source>
</evidence>
<reference evidence="3" key="1">
    <citation type="journal article" date="2019" name="Int. J. Syst. Evol. Microbiol.">
        <title>The Global Catalogue of Microorganisms (GCM) 10K type strain sequencing project: providing services to taxonomists for standard genome sequencing and annotation.</title>
        <authorList>
            <consortium name="The Broad Institute Genomics Platform"/>
            <consortium name="The Broad Institute Genome Sequencing Center for Infectious Disease"/>
            <person name="Wu L."/>
            <person name="Ma J."/>
        </authorList>
    </citation>
    <scope>NUCLEOTIDE SEQUENCE [LARGE SCALE GENOMIC DNA]</scope>
    <source>
        <strain evidence="3">CCUG 61484</strain>
    </source>
</reference>
<sequence>MFIIAIVCVVVYFIPTLLGRNKKCANSILLLNIFFGWTIIGWFAALIWARYGEASSKVSFSEDGVQLNVDSALSKLQKLDRLIAMHKHGVLNDEELELEKRKIL</sequence>
<keyword evidence="1" id="KW-0812">Transmembrane</keyword>
<keyword evidence="1" id="KW-1133">Transmembrane helix</keyword>
<feature type="transmembrane region" description="Helical" evidence="1">
    <location>
        <begin position="29"/>
        <end position="49"/>
    </location>
</feature>
<comment type="caution">
    <text evidence="2">The sequence shown here is derived from an EMBL/GenBank/DDBJ whole genome shotgun (WGS) entry which is preliminary data.</text>
</comment>